<dbReference type="CDD" id="cd08422">
    <property type="entry name" value="PBP2_CrgA_like"/>
    <property type="match status" value="1"/>
</dbReference>
<dbReference type="AlphaFoldDB" id="W7QBK5"/>
<name>W7QBK5_9ALTE</name>
<dbReference type="Gene3D" id="3.40.190.290">
    <property type="match status" value="1"/>
</dbReference>
<dbReference type="Pfam" id="PF00126">
    <property type="entry name" value="HTH_1"/>
    <property type="match status" value="1"/>
</dbReference>
<dbReference type="InterPro" id="IPR000847">
    <property type="entry name" value="LysR_HTH_N"/>
</dbReference>
<dbReference type="InterPro" id="IPR036388">
    <property type="entry name" value="WH-like_DNA-bd_sf"/>
</dbReference>
<reference evidence="6 7" key="1">
    <citation type="journal article" date="2014" name="Genome Announc.">
        <title>Draft Genome Sequence of the Agar-Degrading Bacterium Catenovulum sp. Strain DS-2, Isolated from Intestines of Haliotis diversicolor.</title>
        <authorList>
            <person name="Shan D."/>
            <person name="Li X."/>
            <person name="Gu Z."/>
            <person name="Wei G."/>
            <person name="Gao Z."/>
            <person name="Shao Z."/>
        </authorList>
    </citation>
    <scope>NUCLEOTIDE SEQUENCE [LARGE SCALE GENOMIC DNA]</scope>
    <source>
        <strain evidence="6 7">DS-2</strain>
    </source>
</reference>
<dbReference type="SUPFAM" id="SSF53850">
    <property type="entry name" value="Periplasmic binding protein-like II"/>
    <property type="match status" value="1"/>
</dbReference>
<comment type="caution">
    <text evidence="6">The sequence shown here is derived from an EMBL/GenBank/DDBJ whole genome shotgun (WGS) entry which is preliminary data.</text>
</comment>
<dbReference type="Proteomes" id="UP000019276">
    <property type="component" value="Unassembled WGS sequence"/>
</dbReference>
<keyword evidence="4" id="KW-0804">Transcription</keyword>
<protein>
    <submittedName>
        <fullName evidence="6">LysR family transcriptional regulator</fullName>
    </submittedName>
</protein>
<gene>
    <name evidence="6" type="ORF">DS2_08867</name>
</gene>
<dbReference type="Pfam" id="PF03466">
    <property type="entry name" value="LysR_substrate"/>
    <property type="match status" value="1"/>
</dbReference>
<evidence type="ECO:0000313" key="6">
    <source>
        <dbReference type="EMBL" id="EWH10199.1"/>
    </source>
</evidence>
<keyword evidence="7" id="KW-1185">Reference proteome</keyword>
<keyword evidence="2" id="KW-0805">Transcription regulation</keyword>
<dbReference type="Gene3D" id="1.10.10.10">
    <property type="entry name" value="Winged helix-like DNA-binding domain superfamily/Winged helix DNA-binding domain"/>
    <property type="match status" value="1"/>
</dbReference>
<dbReference type="GO" id="GO:0003677">
    <property type="term" value="F:DNA binding"/>
    <property type="evidence" value="ECO:0007669"/>
    <property type="project" value="UniProtKB-KW"/>
</dbReference>
<evidence type="ECO:0000256" key="2">
    <source>
        <dbReference type="ARBA" id="ARBA00023015"/>
    </source>
</evidence>
<dbReference type="InterPro" id="IPR005119">
    <property type="entry name" value="LysR_subst-bd"/>
</dbReference>
<dbReference type="RefSeq" id="WP_051479752.1">
    <property type="nucleotide sequence ID" value="NZ_ARZY01000014.1"/>
</dbReference>
<sequence>MDTNGVRLFVLAADMLNITAAGKRLGLAPSVASARLAKLEVQLGADLFHRSTRKITLSIEGAEFLPFAREIIAQEDAALVALGKGSAKVNGTLRFAASSTFAQLFVAPILPEFFERYPDVKVELKLTDTQVSLIDGGFDLALRNYTAEDTSLIGRKLANDTRILCASPDYLTKYGTPQNVEQLNQHQLIVFNNARPRKLVSNMSSNVHYFPPASVKPQIIVDDGASMREATKAGAGICMSSIWNVYKELKAGSIVQVLPEYKLDDQAAIWLVYPKSNVLTAKVRVFIDYLIEKIGEPPVWETNTMVNLKKPMVN</sequence>
<evidence type="ECO:0000259" key="5">
    <source>
        <dbReference type="PROSITE" id="PS50931"/>
    </source>
</evidence>
<dbReference type="OrthoDB" id="9786526at2"/>
<dbReference type="PROSITE" id="PS50931">
    <property type="entry name" value="HTH_LYSR"/>
    <property type="match status" value="1"/>
</dbReference>
<accession>W7QBK5</accession>
<dbReference type="EMBL" id="ARZY01000014">
    <property type="protein sequence ID" value="EWH10199.1"/>
    <property type="molecule type" value="Genomic_DNA"/>
</dbReference>
<dbReference type="InterPro" id="IPR058163">
    <property type="entry name" value="LysR-type_TF_proteobact-type"/>
</dbReference>
<proteinExistence type="inferred from homology"/>
<feature type="domain" description="HTH lysR-type" evidence="5">
    <location>
        <begin position="1"/>
        <end position="58"/>
    </location>
</feature>
<evidence type="ECO:0000256" key="3">
    <source>
        <dbReference type="ARBA" id="ARBA00023125"/>
    </source>
</evidence>
<dbReference type="PANTHER" id="PTHR30537">
    <property type="entry name" value="HTH-TYPE TRANSCRIPTIONAL REGULATOR"/>
    <property type="match status" value="1"/>
</dbReference>
<dbReference type="InterPro" id="IPR036390">
    <property type="entry name" value="WH_DNA-bd_sf"/>
</dbReference>
<evidence type="ECO:0000256" key="1">
    <source>
        <dbReference type="ARBA" id="ARBA00009437"/>
    </source>
</evidence>
<dbReference type="PATRIC" id="fig|1328313.3.peg.1810"/>
<dbReference type="PANTHER" id="PTHR30537:SF5">
    <property type="entry name" value="HTH-TYPE TRANSCRIPTIONAL ACTIVATOR TTDR-RELATED"/>
    <property type="match status" value="1"/>
</dbReference>
<dbReference type="eggNOG" id="COG0583">
    <property type="taxonomic scope" value="Bacteria"/>
</dbReference>
<evidence type="ECO:0000256" key="4">
    <source>
        <dbReference type="ARBA" id="ARBA00023163"/>
    </source>
</evidence>
<dbReference type="SUPFAM" id="SSF46785">
    <property type="entry name" value="Winged helix' DNA-binding domain"/>
    <property type="match status" value="1"/>
</dbReference>
<keyword evidence="3" id="KW-0238">DNA-binding</keyword>
<comment type="similarity">
    <text evidence="1">Belongs to the LysR transcriptional regulatory family.</text>
</comment>
<evidence type="ECO:0000313" key="7">
    <source>
        <dbReference type="Proteomes" id="UP000019276"/>
    </source>
</evidence>
<dbReference type="STRING" id="1328313.DS2_08867"/>
<dbReference type="GO" id="GO:0003700">
    <property type="term" value="F:DNA-binding transcription factor activity"/>
    <property type="evidence" value="ECO:0007669"/>
    <property type="project" value="InterPro"/>
</dbReference>
<organism evidence="6 7">
    <name type="scientific">Catenovulum agarivorans DS-2</name>
    <dbReference type="NCBI Taxonomy" id="1328313"/>
    <lineage>
        <taxon>Bacteria</taxon>
        <taxon>Pseudomonadati</taxon>
        <taxon>Pseudomonadota</taxon>
        <taxon>Gammaproteobacteria</taxon>
        <taxon>Alteromonadales</taxon>
        <taxon>Alteromonadaceae</taxon>
        <taxon>Catenovulum</taxon>
    </lineage>
</organism>